<comment type="caution">
    <text evidence="8">The sequence shown here is derived from an EMBL/GenBank/DDBJ whole genome shotgun (WGS) entry which is preliminary data.</text>
</comment>
<dbReference type="GO" id="GO:0003917">
    <property type="term" value="F:DNA topoisomerase type I (single strand cut, ATP-independent) activity"/>
    <property type="evidence" value="ECO:0007669"/>
    <property type="project" value="UniProtKB-EC"/>
</dbReference>
<dbReference type="InterPro" id="IPR000380">
    <property type="entry name" value="Topo_IA"/>
</dbReference>
<organism evidence="8">
    <name type="scientific">termite gut metagenome</name>
    <dbReference type="NCBI Taxonomy" id="433724"/>
    <lineage>
        <taxon>unclassified sequences</taxon>
        <taxon>metagenomes</taxon>
        <taxon>organismal metagenomes</taxon>
    </lineage>
</organism>
<dbReference type="PANTHER" id="PTHR11390:SF21">
    <property type="entry name" value="DNA TOPOISOMERASE 3-ALPHA"/>
    <property type="match status" value="1"/>
</dbReference>
<dbReference type="InterPro" id="IPR023405">
    <property type="entry name" value="Topo_IA_core_domain"/>
</dbReference>
<protein>
    <recommendedName>
        <fullName evidence="3">DNA topoisomerase</fullName>
        <ecNumber evidence="3">5.6.2.1</ecNumber>
    </recommendedName>
</protein>
<dbReference type="SUPFAM" id="SSF56712">
    <property type="entry name" value="Prokaryotic type I DNA topoisomerase"/>
    <property type="match status" value="1"/>
</dbReference>
<keyword evidence="6" id="KW-0413">Isomerase</keyword>
<dbReference type="Pfam" id="PF01131">
    <property type="entry name" value="Topoisom_bac"/>
    <property type="match status" value="1"/>
</dbReference>
<comment type="catalytic activity">
    <reaction evidence="1">
        <text>ATP-independent breakage of single-stranded DNA, followed by passage and rejoining.</text>
        <dbReference type="EC" id="5.6.2.1"/>
    </reaction>
</comment>
<dbReference type="InterPro" id="IPR013824">
    <property type="entry name" value="Topo_IA_cen_sub1"/>
</dbReference>
<dbReference type="InterPro" id="IPR013826">
    <property type="entry name" value="Topo_IA_cen_sub3"/>
</dbReference>
<evidence type="ECO:0000313" key="8">
    <source>
        <dbReference type="EMBL" id="KAA6314092.1"/>
    </source>
</evidence>
<dbReference type="EC" id="5.6.2.1" evidence="3"/>
<dbReference type="PANTHER" id="PTHR11390">
    <property type="entry name" value="PROKARYOTIC DNA TOPOISOMERASE"/>
    <property type="match status" value="1"/>
</dbReference>
<dbReference type="EMBL" id="SNRY01005793">
    <property type="protein sequence ID" value="KAA6314092.1"/>
    <property type="molecule type" value="Genomic_DNA"/>
</dbReference>
<evidence type="ECO:0000259" key="7">
    <source>
        <dbReference type="PROSITE" id="PS52039"/>
    </source>
</evidence>
<dbReference type="Gene3D" id="1.10.290.10">
    <property type="entry name" value="Topoisomerase I, domain 4"/>
    <property type="match status" value="1"/>
</dbReference>
<reference evidence="8" key="1">
    <citation type="submission" date="2019-03" db="EMBL/GenBank/DDBJ databases">
        <title>Single cell metagenomics reveals metabolic interactions within the superorganism composed of flagellate Streblomastix strix and complex community of Bacteroidetes bacteria on its surface.</title>
        <authorList>
            <person name="Treitli S.C."/>
            <person name="Kolisko M."/>
            <person name="Husnik F."/>
            <person name="Keeling P."/>
            <person name="Hampl V."/>
        </authorList>
    </citation>
    <scope>NUCLEOTIDE SEQUENCE</scope>
    <source>
        <strain evidence="8">STM</strain>
    </source>
</reference>
<keyword evidence="5" id="KW-0238">DNA-binding</keyword>
<feature type="domain" description="Topo IA-type catalytic" evidence="7">
    <location>
        <begin position="41"/>
        <end position="469"/>
    </location>
</feature>
<dbReference type="Gene3D" id="2.70.20.10">
    <property type="entry name" value="Topoisomerase I, domain 3"/>
    <property type="match status" value="1"/>
</dbReference>
<proteinExistence type="inferred from homology"/>
<dbReference type="SMART" id="SM00436">
    <property type="entry name" value="TOP1Bc"/>
    <property type="match status" value="1"/>
</dbReference>
<dbReference type="InterPro" id="IPR013825">
    <property type="entry name" value="Topo_IA_cen_sub2"/>
</dbReference>
<evidence type="ECO:0000256" key="3">
    <source>
        <dbReference type="ARBA" id="ARBA00012891"/>
    </source>
</evidence>
<dbReference type="PRINTS" id="PR00417">
    <property type="entry name" value="PRTPISMRASEI"/>
</dbReference>
<dbReference type="Gene3D" id="3.40.50.140">
    <property type="match status" value="1"/>
</dbReference>
<dbReference type="CDD" id="cd00186">
    <property type="entry name" value="TOP1Ac"/>
    <property type="match status" value="1"/>
</dbReference>
<dbReference type="GO" id="GO:0006265">
    <property type="term" value="P:DNA topological change"/>
    <property type="evidence" value="ECO:0007669"/>
    <property type="project" value="InterPro"/>
</dbReference>
<feature type="non-terminal residue" evidence="8">
    <location>
        <position position="1"/>
    </location>
</feature>
<sequence>IFQYIYDYAGCNKPCERLWISSLTDKAIREGFQNLKPGSDYDHLYLSAKARSQADWVVGINASQALSIAAGRGSWSLGWVQTPTLAMICSRYLENKDFKPQTYFKIKVHTAKDTTVFPVLSMDKYDTRPATDEVLQRVRTAESLRVMSVEKKEVKQEPPLLYDLTTLQKEANSKHGFSAEKTLNIAQTLYEGKKISYPRTGSRYISADVLDEIPHLIATLKNHPRFGAYASGMENIVLHIRSVDDQKVTDHHALIITGDPADGLIGDERTIYDMVAGLLEAFSCSCTKENTAVTLDAGGVHFACKDSVTLLPGWRSVLGATDEEAQDEDVTTLPPFAEGDMLPIHDMEALEKQTKPGPLHTEASLLSAMESAGKECENEEEREAMKESGIGTPATRAAIIETLFAREYITREKKSLIPTNKGLVVYLAVKDKKIADVSMTGQWEFALNKIGMGEMDAATFHRSIEVYAS</sequence>
<evidence type="ECO:0000256" key="6">
    <source>
        <dbReference type="ARBA" id="ARBA00023235"/>
    </source>
</evidence>
<dbReference type="PROSITE" id="PS52039">
    <property type="entry name" value="TOPO_IA_2"/>
    <property type="match status" value="1"/>
</dbReference>
<dbReference type="InterPro" id="IPR013497">
    <property type="entry name" value="Topo_IA_cen"/>
</dbReference>
<evidence type="ECO:0000256" key="1">
    <source>
        <dbReference type="ARBA" id="ARBA00000213"/>
    </source>
</evidence>
<dbReference type="GO" id="GO:0003677">
    <property type="term" value="F:DNA binding"/>
    <property type="evidence" value="ECO:0007669"/>
    <property type="project" value="UniProtKB-KW"/>
</dbReference>
<dbReference type="InterPro" id="IPR003602">
    <property type="entry name" value="Topo_IA_DNA-bd_dom"/>
</dbReference>
<dbReference type="GO" id="GO:0043597">
    <property type="term" value="C:cytoplasmic replication fork"/>
    <property type="evidence" value="ECO:0007669"/>
    <property type="project" value="TreeGrafter"/>
</dbReference>
<keyword evidence="4" id="KW-0799">Topoisomerase</keyword>
<dbReference type="SMART" id="SM00437">
    <property type="entry name" value="TOP1Ac"/>
    <property type="match status" value="1"/>
</dbReference>
<feature type="non-terminal residue" evidence="8">
    <location>
        <position position="469"/>
    </location>
</feature>
<name>A0A5J4PYB5_9ZZZZ</name>
<comment type="similarity">
    <text evidence="2">Belongs to the type IA topoisomerase family.</text>
</comment>
<accession>A0A5J4PYB5</accession>
<evidence type="ECO:0000256" key="5">
    <source>
        <dbReference type="ARBA" id="ARBA00023125"/>
    </source>
</evidence>
<dbReference type="Gene3D" id="1.10.460.10">
    <property type="entry name" value="Topoisomerase I, domain 2"/>
    <property type="match status" value="1"/>
</dbReference>
<dbReference type="GO" id="GO:0006281">
    <property type="term" value="P:DNA repair"/>
    <property type="evidence" value="ECO:0007669"/>
    <property type="project" value="TreeGrafter"/>
</dbReference>
<dbReference type="InterPro" id="IPR003601">
    <property type="entry name" value="Topo_IA_2"/>
</dbReference>
<evidence type="ECO:0000256" key="2">
    <source>
        <dbReference type="ARBA" id="ARBA00009446"/>
    </source>
</evidence>
<gene>
    <name evidence="8" type="ORF">EZS27_035239</name>
</gene>
<dbReference type="AlphaFoldDB" id="A0A5J4PYB5"/>
<dbReference type="GO" id="GO:0006310">
    <property type="term" value="P:DNA recombination"/>
    <property type="evidence" value="ECO:0007669"/>
    <property type="project" value="TreeGrafter"/>
</dbReference>
<evidence type="ECO:0000256" key="4">
    <source>
        <dbReference type="ARBA" id="ARBA00023029"/>
    </source>
</evidence>